<evidence type="ECO:0000256" key="4">
    <source>
        <dbReference type="ARBA" id="ARBA00022741"/>
    </source>
</evidence>
<evidence type="ECO:0000313" key="11">
    <source>
        <dbReference type="Proteomes" id="UP000034448"/>
    </source>
</evidence>
<dbReference type="GO" id="GO:0004798">
    <property type="term" value="F:dTMP kinase activity"/>
    <property type="evidence" value="ECO:0007669"/>
    <property type="project" value="UniProtKB-UniRule"/>
</dbReference>
<accession>A0A0G0F714</accession>
<dbReference type="EC" id="2.7.4.9" evidence="8"/>
<keyword evidence="6 8" id="KW-0067">ATP-binding</keyword>
<dbReference type="EMBL" id="LBSJ01000025">
    <property type="protein sequence ID" value="KKQ15023.1"/>
    <property type="molecule type" value="Genomic_DNA"/>
</dbReference>
<name>A0A0G0F714_9BACT</name>
<evidence type="ECO:0000256" key="6">
    <source>
        <dbReference type="ARBA" id="ARBA00022840"/>
    </source>
</evidence>
<dbReference type="InterPro" id="IPR018095">
    <property type="entry name" value="Thymidylate_kin_CS"/>
</dbReference>
<organism evidence="10 11">
    <name type="scientific">Candidatus Daviesbacteria bacterium GW2011_GWA1_36_8</name>
    <dbReference type="NCBI Taxonomy" id="1618417"/>
    <lineage>
        <taxon>Bacteria</taxon>
        <taxon>Candidatus Daviesiibacteriota</taxon>
    </lineage>
</organism>
<comment type="catalytic activity">
    <reaction evidence="7 8">
        <text>dTMP + ATP = dTDP + ADP</text>
        <dbReference type="Rhea" id="RHEA:13517"/>
        <dbReference type="ChEBI" id="CHEBI:30616"/>
        <dbReference type="ChEBI" id="CHEBI:58369"/>
        <dbReference type="ChEBI" id="CHEBI:63528"/>
        <dbReference type="ChEBI" id="CHEBI:456216"/>
        <dbReference type="EC" id="2.7.4.9"/>
    </reaction>
</comment>
<dbReference type="Gene3D" id="3.40.50.300">
    <property type="entry name" value="P-loop containing nucleotide triphosphate hydrolases"/>
    <property type="match status" value="1"/>
</dbReference>
<keyword evidence="2 8" id="KW-0808">Transferase</keyword>
<dbReference type="PANTHER" id="PTHR10344:SF4">
    <property type="entry name" value="UMP-CMP KINASE 2, MITOCHONDRIAL"/>
    <property type="match status" value="1"/>
</dbReference>
<keyword evidence="5 8" id="KW-0418">Kinase</keyword>
<evidence type="ECO:0000256" key="7">
    <source>
        <dbReference type="ARBA" id="ARBA00048743"/>
    </source>
</evidence>
<evidence type="ECO:0000256" key="3">
    <source>
        <dbReference type="ARBA" id="ARBA00022727"/>
    </source>
</evidence>
<dbReference type="HAMAP" id="MF_00165">
    <property type="entry name" value="Thymidylate_kinase"/>
    <property type="match status" value="1"/>
</dbReference>
<dbReference type="InterPro" id="IPR018094">
    <property type="entry name" value="Thymidylate_kinase"/>
</dbReference>
<dbReference type="GO" id="GO:0005829">
    <property type="term" value="C:cytosol"/>
    <property type="evidence" value="ECO:0007669"/>
    <property type="project" value="TreeGrafter"/>
</dbReference>
<comment type="caution">
    <text evidence="8">Lacks conserved residue(s) required for the propagation of feature annotation.</text>
</comment>
<comment type="similarity">
    <text evidence="1 8">Belongs to the thymidylate kinase family.</text>
</comment>
<dbReference type="InterPro" id="IPR039430">
    <property type="entry name" value="Thymidylate_kin-like_dom"/>
</dbReference>
<dbReference type="GO" id="GO:0005524">
    <property type="term" value="F:ATP binding"/>
    <property type="evidence" value="ECO:0007669"/>
    <property type="project" value="UniProtKB-UniRule"/>
</dbReference>
<keyword evidence="4 8" id="KW-0547">Nucleotide-binding</keyword>
<evidence type="ECO:0000313" key="10">
    <source>
        <dbReference type="EMBL" id="KKQ15023.1"/>
    </source>
</evidence>
<dbReference type="GO" id="GO:0006227">
    <property type="term" value="P:dUDP biosynthetic process"/>
    <property type="evidence" value="ECO:0007669"/>
    <property type="project" value="TreeGrafter"/>
</dbReference>
<evidence type="ECO:0000256" key="5">
    <source>
        <dbReference type="ARBA" id="ARBA00022777"/>
    </source>
</evidence>
<comment type="function">
    <text evidence="8">Phosphorylation of dTMP to form dTDP in both de novo and salvage pathways of dTTP synthesis.</text>
</comment>
<protein>
    <recommendedName>
        <fullName evidence="8">Thymidylate kinase</fullName>
        <ecNumber evidence="8">2.7.4.9</ecNumber>
    </recommendedName>
    <alternativeName>
        <fullName evidence="8">dTMP kinase</fullName>
    </alternativeName>
</protein>
<evidence type="ECO:0000256" key="1">
    <source>
        <dbReference type="ARBA" id="ARBA00009776"/>
    </source>
</evidence>
<gene>
    <name evidence="8" type="primary">tmk</name>
    <name evidence="10" type="ORF">US28_C0025G0046</name>
</gene>
<dbReference type="AlphaFoldDB" id="A0A0G0F714"/>
<sequence length="214" mass="23590">MVERGKWIDFEGVGGSGKSTQIKFTHSALDAQGIQVVSTREPGGIPEAESIRELVFHLKHEGAVNADHQVAFFFAARHLSIPKAIFTPLRNGINVLSDRSYPSTAAYQGYGEHANLSAIEQIANIVVNESRPNGVILLDISLDTSIKRLNLGGTNGDPYDDEKVEYFERVITGYRQMAEDHWGNLNWYIINGEQPAGLVAKEVQTVVRKILSGK</sequence>
<feature type="domain" description="Thymidylate kinase-like" evidence="9">
    <location>
        <begin position="10"/>
        <end position="202"/>
    </location>
</feature>
<dbReference type="Pfam" id="PF02223">
    <property type="entry name" value="Thymidylate_kin"/>
    <property type="match status" value="1"/>
</dbReference>
<evidence type="ECO:0000256" key="2">
    <source>
        <dbReference type="ARBA" id="ARBA00022679"/>
    </source>
</evidence>
<dbReference type="InterPro" id="IPR027417">
    <property type="entry name" value="P-loop_NTPase"/>
</dbReference>
<dbReference type="GO" id="GO:0006233">
    <property type="term" value="P:dTDP biosynthetic process"/>
    <property type="evidence" value="ECO:0007669"/>
    <property type="project" value="InterPro"/>
</dbReference>
<dbReference type="SUPFAM" id="SSF52540">
    <property type="entry name" value="P-loop containing nucleoside triphosphate hydrolases"/>
    <property type="match status" value="1"/>
</dbReference>
<evidence type="ECO:0000259" key="9">
    <source>
        <dbReference type="Pfam" id="PF02223"/>
    </source>
</evidence>
<keyword evidence="3 8" id="KW-0545">Nucleotide biosynthesis</keyword>
<dbReference type="PROSITE" id="PS01331">
    <property type="entry name" value="THYMIDYLATE_KINASE"/>
    <property type="match status" value="1"/>
</dbReference>
<reference evidence="10 11" key="1">
    <citation type="journal article" date="2015" name="Nature">
        <title>rRNA introns, odd ribosomes, and small enigmatic genomes across a large radiation of phyla.</title>
        <authorList>
            <person name="Brown C.T."/>
            <person name="Hug L.A."/>
            <person name="Thomas B.C."/>
            <person name="Sharon I."/>
            <person name="Castelle C.J."/>
            <person name="Singh A."/>
            <person name="Wilkins M.J."/>
            <person name="Williams K.H."/>
            <person name="Banfield J.F."/>
        </authorList>
    </citation>
    <scope>NUCLEOTIDE SEQUENCE [LARGE SCALE GENOMIC DNA]</scope>
</reference>
<dbReference type="NCBIfam" id="TIGR00041">
    <property type="entry name" value="DTMP_kinase"/>
    <property type="match status" value="1"/>
</dbReference>
<evidence type="ECO:0000256" key="8">
    <source>
        <dbReference type="HAMAP-Rule" id="MF_00165"/>
    </source>
</evidence>
<dbReference type="PANTHER" id="PTHR10344">
    <property type="entry name" value="THYMIDYLATE KINASE"/>
    <property type="match status" value="1"/>
</dbReference>
<comment type="caution">
    <text evidence="10">The sequence shown here is derived from an EMBL/GenBank/DDBJ whole genome shotgun (WGS) entry which is preliminary data.</text>
</comment>
<dbReference type="Proteomes" id="UP000034448">
    <property type="component" value="Unassembled WGS sequence"/>
</dbReference>
<dbReference type="CDD" id="cd01672">
    <property type="entry name" value="TMPK"/>
    <property type="match status" value="1"/>
</dbReference>
<proteinExistence type="inferred from homology"/>
<dbReference type="GO" id="GO:0006235">
    <property type="term" value="P:dTTP biosynthetic process"/>
    <property type="evidence" value="ECO:0007669"/>
    <property type="project" value="UniProtKB-UniRule"/>
</dbReference>